<organism evidence="2 3">
    <name type="scientific">Diaporthe australafricana</name>
    <dbReference type="NCBI Taxonomy" id="127596"/>
    <lineage>
        <taxon>Eukaryota</taxon>
        <taxon>Fungi</taxon>
        <taxon>Dikarya</taxon>
        <taxon>Ascomycota</taxon>
        <taxon>Pezizomycotina</taxon>
        <taxon>Sordariomycetes</taxon>
        <taxon>Sordariomycetidae</taxon>
        <taxon>Diaporthales</taxon>
        <taxon>Diaporthaceae</taxon>
        <taxon>Diaporthe</taxon>
    </lineage>
</organism>
<feature type="region of interest" description="Disordered" evidence="1">
    <location>
        <begin position="370"/>
        <end position="394"/>
    </location>
</feature>
<dbReference type="Proteomes" id="UP001583177">
    <property type="component" value="Unassembled WGS sequence"/>
</dbReference>
<evidence type="ECO:0000313" key="2">
    <source>
        <dbReference type="EMBL" id="KAL1858758.1"/>
    </source>
</evidence>
<gene>
    <name evidence="2" type="ORF">Daus18300_009892</name>
</gene>
<accession>A0ABR3WCB7</accession>
<name>A0ABR3WCB7_9PEZI</name>
<feature type="compositionally biased region" description="Polar residues" evidence="1">
    <location>
        <begin position="47"/>
        <end position="64"/>
    </location>
</feature>
<evidence type="ECO:0000256" key="1">
    <source>
        <dbReference type="SAM" id="MobiDB-lite"/>
    </source>
</evidence>
<feature type="region of interest" description="Disordered" evidence="1">
    <location>
        <begin position="469"/>
        <end position="494"/>
    </location>
</feature>
<feature type="region of interest" description="Disordered" evidence="1">
    <location>
        <begin position="506"/>
        <end position="599"/>
    </location>
</feature>
<evidence type="ECO:0000313" key="3">
    <source>
        <dbReference type="Proteomes" id="UP001583177"/>
    </source>
</evidence>
<dbReference type="EMBL" id="JAWRVE010000104">
    <property type="protein sequence ID" value="KAL1858758.1"/>
    <property type="molecule type" value="Genomic_DNA"/>
</dbReference>
<protein>
    <submittedName>
        <fullName evidence="2">Uncharacterized protein</fullName>
    </submittedName>
</protein>
<sequence>MPTAVRKYNRTRPADRPENESSSENIRTADSSVLQQQQQQPAHEVSESNNSNGLQDRSQGSGSPTDGARNPIAPGAEYTSLRKITRRLPDDPEHLLDGLDTTAADLSWTAREGDDINPKTGQPWLYPKQRGKKVGSNLEQFREEIEERTKNGQGCKAISEALVERGVDTSVRAVARHRMKWGLRQRAPRRMTEQGIANIRKAHLEQAKRMANSDPVPVKRVRIRVMRKAEIERMTKDGMSTAQIAENLQARGVKLKRGAVTVERLRTVWGLVPDSQRNANNIRQFCRNQASRLQKEQFENMAAELGIEDVKAWAKSKMDEDIAVEARREHGYKLMGHLRPKQLHADFPSRNNQYLRTLGAVDKTLEHGAATDDAETPDQATLSAQPGGAHDPIELSDDEAELDSEVDEDGVDDKNALAKYMVPQLSQLSSLPMELDHSESVHSQSVSVININDQSLQPLAAEVDHAFTNSQASQTDSARPHVHDLNTDPDFAHGFAHGELFPPYWAESSVQGQPDPGSVDQKPPVQPSPTQKQQQHQERSAEDYSAASLPSDPFQASSQGWLEPRSMGSLPPTSIPGSTTHRVIAPKPTPSQFHVPYSSFRPRPLAPRLPPVITPPGEAELMAEYGLYPVATPRRTPHKYLTPSGLVTTEGYEYLPRDPILPGFPDPTPEFLTGGGALPSQQQQTPPQAALRPQNCIQPRQPSNTQQVPHDIIMVPPPPPPLKTSRIPAPPLVIPPDEAEKHRASHGAVEKHHKAAHKAALECMEYLAARADARPLIDSLTGMPPSLKDVEGAKARLKEAAEAMLAGL</sequence>
<feature type="region of interest" description="Disordered" evidence="1">
    <location>
        <begin position="110"/>
        <end position="133"/>
    </location>
</feature>
<feature type="compositionally biased region" description="Polar residues" evidence="1">
    <location>
        <begin position="571"/>
        <end position="581"/>
    </location>
</feature>
<feature type="region of interest" description="Disordered" evidence="1">
    <location>
        <begin position="1"/>
        <end position="79"/>
    </location>
</feature>
<keyword evidence="3" id="KW-1185">Reference proteome</keyword>
<reference evidence="2 3" key="1">
    <citation type="journal article" date="2024" name="IMA Fungus">
        <title>IMA Genome - F19 : A genome assembly and annotation guide to empower mycologists, including annotated draft genome sequences of Ceratocystis pirilliformis, Diaporthe australafricana, Fusarium ophioides, Paecilomyces lecythidis, and Sporothrix stenoceras.</title>
        <authorList>
            <person name="Aylward J."/>
            <person name="Wilson A.M."/>
            <person name="Visagie C.M."/>
            <person name="Spraker J."/>
            <person name="Barnes I."/>
            <person name="Buitendag C."/>
            <person name="Ceriani C."/>
            <person name="Del Mar Angel L."/>
            <person name="du Plessis D."/>
            <person name="Fuchs T."/>
            <person name="Gasser K."/>
            <person name="Kramer D."/>
            <person name="Li W."/>
            <person name="Munsamy K."/>
            <person name="Piso A."/>
            <person name="Price J.L."/>
            <person name="Sonnekus B."/>
            <person name="Thomas C."/>
            <person name="van der Nest A."/>
            <person name="van Dijk A."/>
            <person name="van Heerden A."/>
            <person name="van Vuuren N."/>
            <person name="Yilmaz N."/>
            <person name="Duong T.A."/>
            <person name="van der Merwe N.A."/>
            <person name="Wingfield M.J."/>
            <person name="Wingfield B.D."/>
        </authorList>
    </citation>
    <scope>NUCLEOTIDE SEQUENCE [LARGE SCALE GENOMIC DNA]</scope>
    <source>
        <strain evidence="2 3">CMW 18300</strain>
    </source>
</reference>
<comment type="caution">
    <text evidence="2">The sequence shown here is derived from an EMBL/GenBank/DDBJ whole genome shotgun (WGS) entry which is preliminary data.</text>
</comment>
<proteinExistence type="predicted"/>
<feature type="compositionally biased region" description="Polar residues" evidence="1">
    <location>
        <begin position="20"/>
        <end position="34"/>
    </location>
</feature>